<dbReference type="AlphaFoldDB" id="A0A316ZDZ9"/>
<gene>
    <name evidence="2" type="ORF">FA09DRAFT_328906</name>
</gene>
<reference evidence="2 3" key="1">
    <citation type="journal article" date="2018" name="Mol. Biol. Evol.">
        <title>Broad Genomic Sampling Reveals a Smut Pathogenic Ancestry of the Fungal Clade Ustilaginomycotina.</title>
        <authorList>
            <person name="Kijpornyongpan T."/>
            <person name="Mondo S.J."/>
            <person name="Barry K."/>
            <person name="Sandor L."/>
            <person name="Lee J."/>
            <person name="Lipzen A."/>
            <person name="Pangilinan J."/>
            <person name="LaButti K."/>
            <person name="Hainaut M."/>
            <person name="Henrissat B."/>
            <person name="Grigoriev I.V."/>
            <person name="Spatafora J.W."/>
            <person name="Aime M.C."/>
        </authorList>
    </citation>
    <scope>NUCLEOTIDE SEQUENCE [LARGE SCALE GENOMIC DNA]</scope>
    <source>
        <strain evidence="2 3">MCA 4186</strain>
    </source>
</reference>
<keyword evidence="1" id="KW-0732">Signal</keyword>
<name>A0A316ZDZ9_9BASI</name>
<organism evidence="2 3">
    <name type="scientific">Tilletiopsis washingtonensis</name>
    <dbReference type="NCBI Taxonomy" id="58919"/>
    <lineage>
        <taxon>Eukaryota</taxon>
        <taxon>Fungi</taxon>
        <taxon>Dikarya</taxon>
        <taxon>Basidiomycota</taxon>
        <taxon>Ustilaginomycotina</taxon>
        <taxon>Exobasidiomycetes</taxon>
        <taxon>Entylomatales</taxon>
        <taxon>Entylomatales incertae sedis</taxon>
        <taxon>Tilletiopsis</taxon>
    </lineage>
</organism>
<proteinExistence type="predicted"/>
<evidence type="ECO:0000256" key="1">
    <source>
        <dbReference type="SAM" id="SignalP"/>
    </source>
</evidence>
<dbReference type="EMBL" id="KZ819288">
    <property type="protein sequence ID" value="PWN99526.1"/>
    <property type="molecule type" value="Genomic_DNA"/>
</dbReference>
<evidence type="ECO:0000313" key="3">
    <source>
        <dbReference type="Proteomes" id="UP000245946"/>
    </source>
</evidence>
<evidence type="ECO:0000313" key="2">
    <source>
        <dbReference type="EMBL" id="PWN99526.1"/>
    </source>
</evidence>
<sequence length="177" mass="19452">MHSTLLALLLTLLLSSSACVRAIDTDCHNRNPGTGDDCSNSWDRLWDIRSRVCSQPQHFGFYAGKRKNAFVTNADCPGRGVFFGSDASGRVDQCWRATQRAITTCQLNGCQNNGGCWGTGVAHAGDEVYQTVRYLDNDGSWYGHPRAGDYGRRDTAAILSTSQSDDFETFVVENGRD</sequence>
<feature type="signal peptide" evidence="1">
    <location>
        <begin position="1"/>
        <end position="22"/>
    </location>
</feature>
<keyword evidence="3" id="KW-1185">Reference proteome</keyword>
<dbReference type="RefSeq" id="XP_025599805.1">
    <property type="nucleotide sequence ID" value="XM_025741963.1"/>
</dbReference>
<dbReference type="Proteomes" id="UP000245946">
    <property type="component" value="Unassembled WGS sequence"/>
</dbReference>
<dbReference type="GeneID" id="37269507"/>
<dbReference type="OrthoDB" id="10504070at2759"/>
<feature type="chain" id="PRO_5016275533" description="Cyanovirin-N domain-containing protein" evidence="1">
    <location>
        <begin position="23"/>
        <end position="177"/>
    </location>
</feature>
<evidence type="ECO:0008006" key="4">
    <source>
        <dbReference type="Google" id="ProtNLM"/>
    </source>
</evidence>
<protein>
    <recommendedName>
        <fullName evidence="4">Cyanovirin-N domain-containing protein</fullName>
    </recommendedName>
</protein>
<accession>A0A316ZDZ9</accession>